<dbReference type="AlphaFoldDB" id="A0A8J8P0B9"/>
<feature type="region of interest" description="Disordered" evidence="1">
    <location>
        <begin position="1"/>
        <end position="38"/>
    </location>
</feature>
<comment type="caution">
    <text evidence="2">The sequence shown here is derived from an EMBL/GenBank/DDBJ whole genome shotgun (WGS) entry which is preliminary data.</text>
</comment>
<proteinExistence type="predicted"/>
<dbReference type="EMBL" id="RRYP01003803">
    <property type="protein sequence ID" value="TNV83469.1"/>
    <property type="molecule type" value="Genomic_DNA"/>
</dbReference>
<sequence>MENKRQSSGANSILRQSANSAGSSGQHQNPLSHLGLSNATGDFLDPQALGIYNDDDDVHQIDSVRAPGGPPSQSNYRALNYNHSTGLDLQQQMFIKQLHTSSASQTRFQQKNVNIMHPSRVIGTVMEQQQEEVSDRESLADDQGLYGGIVKGGYLDLDALERRAIERNDKLKNIEMMLQNSTELSTHQETTTTLKAFAKSMNSQQQMPFIFCSGILYDALQNQRQTNIEKMSEKNKVVQNEDGLLLSQASQMIQDTKRSRPATIFGAGRPQAHYLQRAQSAAHYQKKKKNITTSGQTQQECIRESINELDSKISFRCAKAPYDKRENGVKKFLNYWEERNTSMVYDWHKEVISPEKVTKPVITYQREACLVCGRYKCSHSASLKNQRPSTAATRATLAERPLSPSKSFYHCSKHEQSMDYQRDSVFLTSNRFSADRGSTAISNLSYKLSRPESKIAKGGFPGKPSYTKMRQQLLVSRPQTQSQNIWVSPFAHLKNPLSQGQTQYNKDNRTYNHSQPPIKSVFVPIEEAAQYLDAIHRMKQQQDVTFQEQHNELKERVALLKSREYSGKKAPSSNDVGLGTEGIEQHTSDLQTPAEQENMPPHLSGDSALSPKGGNQQPPKLIKVLNATSNSIHPYFDRKSEPKSFDSNMLPQHNRLHSAGPSNNNNVTQNLNIHRHSGSINEVIGGHTSNSQAVIMMPQAAPAPFGNSTISSTGAQHLQTHPNGLMSTVSEPNHQTMNHQRYPDHFNADYGYQPQLHVQWQGSKVNVIKLNPPYRPVYNQKHRKRFQESIAESTHAMRMHQILHLSQVKAKREQESMPRVKARIIQKGIINLQFNR</sequence>
<evidence type="ECO:0000313" key="2">
    <source>
        <dbReference type="EMBL" id="TNV83469.1"/>
    </source>
</evidence>
<organism evidence="2 3">
    <name type="scientific">Halteria grandinella</name>
    <dbReference type="NCBI Taxonomy" id="5974"/>
    <lineage>
        <taxon>Eukaryota</taxon>
        <taxon>Sar</taxon>
        <taxon>Alveolata</taxon>
        <taxon>Ciliophora</taxon>
        <taxon>Intramacronucleata</taxon>
        <taxon>Spirotrichea</taxon>
        <taxon>Stichotrichia</taxon>
        <taxon>Sporadotrichida</taxon>
        <taxon>Halteriidae</taxon>
        <taxon>Halteria</taxon>
    </lineage>
</organism>
<evidence type="ECO:0000313" key="3">
    <source>
        <dbReference type="Proteomes" id="UP000785679"/>
    </source>
</evidence>
<gene>
    <name evidence="2" type="ORF">FGO68_gene2954</name>
</gene>
<name>A0A8J8P0B9_HALGN</name>
<accession>A0A8J8P0B9</accession>
<feature type="region of interest" description="Disordered" evidence="1">
    <location>
        <begin position="638"/>
        <end position="665"/>
    </location>
</feature>
<evidence type="ECO:0000256" key="1">
    <source>
        <dbReference type="SAM" id="MobiDB-lite"/>
    </source>
</evidence>
<protein>
    <submittedName>
        <fullName evidence="2">Uncharacterized protein</fullName>
    </submittedName>
</protein>
<keyword evidence="3" id="KW-1185">Reference proteome</keyword>
<dbReference type="Proteomes" id="UP000785679">
    <property type="component" value="Unassembled WGS sequence"/>
</dbReference>
<reference evidence="2" key="1">
    <citation type="submission" date="2019-06" db="EMBL/GenBank/DDBJ databases">
        <authorList>
            <person name="Zheng W."/>
        </authorList>
    </citation>
    <scope>NUCLEOTIDE SEQUENCE</scope>
    <source>
        <strain evidence="2">QDHG01</strain>
    </source>
</reference>
<feature type="region of interest" description="Disordered" evidence="1">
    <location>
        <begin position="591"/>
        <end position="619"/>
    </location>
</feature>